<dbReference type="EMBL" id="FQXD01000022">
    <property type="protein sequence ID" value="SHH95849.1"/>
    <property type="molecule type" value="Genomic_DNA"/>
</dbReference>
<accession>A0A1M5X7R9</accession>
<dbReference type="RefSeq" id="WP_162985856.1">
    <property type="nucleotide sequence ID" value="NZ_FQXD01000022.1"/>
</dbReference>
<keyword evidence="1" id="KW-1133">Transmembrane helix</keyword>
<dbReference type="Pfam" id="PF21844">
    <property type="entry name" value="DUF6903"/>
    <property type="match status" value="1"/>
</dbReference>
<feature type="transmembrane region" description="Helical" evidence="1">
    <location>
        <begin position="7"/>
        <end position="25"/>
    </location>
</feature>
<dbReference type="Proteomes" id="UP000184079">
    <property type="component" value="Unassembled WGS sequence"/>
</dbReference>
<evidence type="ECO:0000313" key="2">
    <source>
        <dbReference type="EMBL" id="SHH95849.1"/>
    </source>
</evidence>
<keyword evidence="3" id="KW-1185">Reference proteome</keyword>
<evidence type="ECO:0000256" key="1">
    <source>
        <dbReference type="SAM" id="Phobius"/>
    </source>
</evidence>
<dbReference type="AlphaFoldDB" id="A0A1M5X7R9"/>
<gene>
    <name evidence="2" type="ORF">SAMN05421807_12238</name>
</gene>
<reference evidence="3" key="1">
    <citation type="submission" date="2016-11" db="EMBL/GenBank/DDBJ databases">
        <authorList>
            <person name="Varghese N."/>
            <person name="Submissions S."/>
        </authorList>
    </citation>
    <scope>NUCLEOTIDE SEQUENCE [LARGE SCALE GENOMIC DNA]</scope>
    <source>
        <strain evidence="3">CGMCC 1.6496</strain>
    </source>
</reference>
<sequence length="55" mass="6599">MKDKIFVVVKVVFFLFCLFLIFYGQQTVGKFELFLQLIGLTGLLFLLWNYNRKFV</sequence>
<keyword evidence="1" id="KW-0472">Membrane</keyword>
<proteinExistence type="predicted"/>
<feature type="transmembrane region" description="Helical" evidence="1">
    <location>
        <begin position="31"/>
        <end position="50"/>
    </location>
</feature>
<protein>
    <submittedName>
        <fullName evidence="2">Uncharacterized protein</fullName>
    </submittedName>
</protein>
<name>A0A1M5X7R9_9BACI</name>
<evidence type="ECO:0000313" key="3">
    <source>
        <dbReference type="Proteomes" id="UP000184079"/>
    </source>
</evidence>
<organism evidence="2 3">
    <name type="scientific">Virgibacillus chiguensis</name>
    <dbReference type="NCBI Taxonomy" id="411959"/>
    <lineage>
        <taxon>Bacteria</taxon>
        <taxon>Bacillati</taxon>
        <taxon>Bacillota</taxon>
        <taxon>Bacilli</taxon>
        <taxon>Bacillales</taxon>
        <taxon>Bacillaceae</taxon>
        <taxon>Virgibacillus</taxon>
    </lineage>
</organism>
<dbReference type="InterPro" id="IPR054198">
    <property type="entry name" value="DUF6903"/>
</dbReference>
<keyword evidence="1" id="KW-0812">Transmembrane</keyword>